<reference evidence="1 2" key="1">
    <citation type="submission" date="2019-03" db="EMBL/GenBank/DDBJ databases">
        <title>Genomics of glacier-inhabiting Cryobacterium strains.</title>
        <authorList>
            <person name="Liu Q."/>
            <person name="Xin Y.-H."/>
        </authorList>
    </citation>
    <scope>NUCLEOTIDE SEQUENCE [LARGE SCALE GENOMIC DNA]</scope>
    <source>
        <strain evidence="1 2">Hh15</strain>
    </source>
</reference>
<evidence type="ECO:0000313" key="2">
    <source>
        <dbReference type="Proteomes" id="UP000297654"/>
    </source>
</evidence>
<sequence length="77" mass="8721">MQHSAPDGEHCEYYADGSVKARGTKAGGELDGYWEWFRKDGSKMRSGHFSRGDQVGEWITYDRSSEPVKVTQIKPQP</sequence>
<name>A0A5F0D9W7_9MICO</name>
<accession>A0A5F0D9W7</accession>
<dbReference type="Proteomes" id="UP000297654">
    <property type="component" value="Unassembled WGS sequence"/>
</dbReference>
<dbReference type="EMBL" id="SOFF01000016">
    <property type="protein sequence ID" value="TFB92415.1"/>
    <property type="molecule type" value="Genomic_DNA"/>
</dbReference>
<dbReference type="SUPFAM" id="SSF82185">
    <property type="entry name" value="Histone H3 K4-specific methyltransferase SET7/9 N-terminal domain"/>
    <property type="match status" value="1"/>
</dbReference>
<evidence type="ECO:0000313" key="1">
    <source>
        <dbReference type="EMBL" id="TFB92415.1"/>
    </source>
</evidence>
<evidence type="ECO:0008006" key="3">
    <source>
        <dbReference type="Google" id="ProtNLM"/>
    </source>
</evidence>
<gene>
    <name evidence="1" type="ORF">E3O10_04525</name>
</gene>
<dbReference type="Gene3D" id="2.20.110.10">
    <property type="entry name" value="Histone H3 K4-specific methyltransferase SET7/9 N-terminal domain"/>
    <property type="match status" value="1"/>
</dbReference>
<comment type="caution">
    <text evidence="1">The sequence shown here is derived from an EMBL/GenBank/DDBJ whole genome shotgun (WGS) entry which is preliminary data.</text>
</comment>
<organism evidence="1 2">
    <name type="scientific">Cryobacterium luteum</name>
    <dbReference type="NCBI Taxonomy" id="1424661"/>
    <lineage>
        <taxon>Bacteria</taxon>
        <taxon>Bacillati</taxon>
        <taxon>Actinomycetota</taxon>
        <taxon>Actinomycetes</taxon>
        <taxon>Micrococcales</taxon>
        <taxon>Microbacteriaceae</taxon>
        <taxon>Cryobacterium</taxon>
    </lineage>
</organism>
<dbReference type="AlphaFoldDB" id="A0A5F0D9W7"/>
<dbReference type="OrthoDB" id="8854536at2"/>
<keyword evidence="2" id="KW-1185">Reference proteome</keyword>
<proteinExistence type="predicted"/>
<protein>
    <recommendedName>
        <fullName evidence="3">MORN repeat variant</fullName>
    </recommendedName>
</protein>